<evidence type="ECO:0000313" key="1">
    <source>
        <dbReference type="EMBL" id="CAB5221899.1"/>
    </source>
</evidence>
<sequence>MAASLILRTVKGTPLTNLEVDNNFSNLSTFANTVDSNIGVLSALTTTAKSNIVFAVNELKAGSAVTSANIRQFAAGTSSDLAAAVPDKTGTANVVFNVGPVLYLPTVDNIKIGYATAATAGGTTTLDVNSKYQQIFTGSSNQTVQLPVVSTLAVGMCYHIENNSTGTLTITSSGGNTVITVPPLLTVMVTCISTSGTDATSWDYDYHAFGGITGTGNTVLATNATMASPTFTGLVTANSMTLSNVLTTTKIVETVVAIGNTGTAATIDLSLGTVFTATLNGSATLTVSNPGTVSSFTLVLTNDATPNRTVAFSGGTFKSPGGSVTRTTTANAIDVWFFFTPNGGTTWYYSIPMANLS</sequence>
<gene>
    <name evidence="1" type="ORF">UFOVP242_130</name>
</gene>
<organism evidence="1">
    <name type="scientific">uncultured Caudovirales phage</name>
    <dbReference type="NCBI Taxonomy" id="2100421"/>
    <lineage>
        <taxon>Viruses</taxon>
        <taxon>Duplodnaviria</taxon>
        <taxon>Heunggongvirae</taxon>
        <taxon>Uroviricota</taxon>
        <taxon>Caudoviricetes</taxon>
        <taxon>Peduoviridae</taxon>
        <taxon>Maltschvirus</taxon>
        <taxon>Maltschvirus maltsch</taxon>
    </lineage>
</organism>
<reference evidence="1" key="1">
    <citation type="submission" date="2020-05" db="EMBL/GenBank/DDBJ databases">
        <authorList>
            <person name="Chiriac C."/>
            <person name="Salcher M."/>
            <person name="Ghai R."/>
            <person name="Kavagutti S V."/>
        </authorList>
    </citation>
    <scope>NUCLEOTIDE SEQUENCE</scope>
</reference>
<dbReference type="EMBL" id="LR798294">
    <property type="protein sequence ID" value="CAB5221899.1"/>
    <property type="molecule type" value="Genomic_DNA"/>
</dbReference>
<protein>
    <submittedName>
        <fullName evidence="1">Uncharacterized protein</fullName>
    </submittedName>
</protein>
<name>A0A6J7WUY7_9CAUD</name>
<accession>A0A6J7WUY7</accession>
<proteinExistence type="predicted"/>